<dbReference type="Gene3D" id="2.40.50.140">
    <property type="entry name" value="Nucleic acid-binding proteins"/>
    <property type="match status" value="1"/>
</dbReference>
<dbReference type="EMBL" id="MXAN01000055">
    <property type="protein sequence ID" value="OPH35924.1"/>
    <property type="molecule type" value="Genomic_DNA"/>
</dbReference>
<dbReference type="GO" id="GO:0016787">
    <property type="term" value="F:hydrolase activity"/>
    <property type="evidence" value="ECO:0007669"/>
    <property type="project" value="UniProtKB-KW"/>
</dbReference>
<comment type="cofactor">
    <cofactor evidence="1">
        <name>Mg(2+)</name>
        <dbReference type="ChEBI" id="CHEBI:18420"/>
    </cofactor>
</comment>
<keyword evidence="9" id="KW-0540">Nuclease</keyword>
<dbReference type="GO" id="GO:0046872">
    <property type="term" value="F:metal ion binding"/>
    <property type="evidence" value="ECO:0007669"/>
    <property type="project" value="UniProtKB-KW"/>
</dbReference>
<evidence type="ECO:0000256" key="3">
    <source>
        <dbReference type="ARBA" id="ARBA00005663"/>
    </source>
</evidence>
<dbReference type="PANTHER" id="PTHR30001">
    <property type="entry name" value="RIBONUCLEASE"/>
    <property type="match status" value="1"/>
</dbReference>
<name>A0A1V4GTF7_MORLA</name>
<evidence type="ECO:0000256" key="4">
    <source>
        <dbReference type="ARBA" id="ARBA00017719"/>
    </source>
</evidence>
<organism evidence="18 19">
    <name type="scientific">Moraxella lacunata</name>
    <dbReference type="NCBI Taxonomy" id="477"/>
    <lineage>
        <taxon>Bacteria</taxon>
        <taxon>Pseudomonadati</taxon>
        <taxon>Pseudomonadota</taxon>
        <taxon>Gammaproteobacteria</taxon>
        <taxon>Moraxellales</taxon>
        <taxon>Moraxellaceae</taxon>
        <taxon>Moraxella</taxon>
    </lineage>
</organism>
<feature type="region of interest" description="Disordered" evidence="16">
    <location>
        <begin position="84"/>
        <end position="130"/>
    </location>
</feature>
<dbReference type="RefSeq" id="WP_062498712.1">
    <property type="nucleotide sequence ID" value="NZ_MXAN01000055.1"/>
</dbReference>
<dbReference type="Proteomes" id="UP000191025">
    <property type="component" value="Unassembled WGS sequence"/>
</dbReference>
<keyword evidence="13" id="KW-0378">Hydrolase</keyword>
<evidence type="ECO:0000256" key="9">
    <source>
        <dbReference type="ARBA" id="ARBA00022722"/>
    </source>
</evidence>
<evidence type="ECO:0000256" key="10">
    <source>
        <dbReference type="ARBA" id="ARBA00022723"/>
    </source>
</evidence>
<keyword evidence="6" id="KW-0698">rRNA processing</keyword>
<evidence type="ECO:0000256" key="14">
    <source>
        <dbReference type="ARBA" id="ARBA00022842"/>
    </source>
</evidence>
<dbReference type="Gene3D" id="3.40.1260.20">
    <property type="entry name" value="Ribonuclease E, catalytic domain"/>
    <property type="match status" value="1"/>
</dbReference>
<dbReference type="GO" id="GO:0005737">
    <property type="term" value="C:cytoplasm"/>
    <property type="evidence" value="ECO:0007669"/>
    <property type="project" value="UniProtKB-SubCell"/>
</dbReference>
<evidence type="ECO:0000259" key="17">
    <source>
        <dbReference type="SMART" id="SM00316"/>
    </source>
</evidence>
<dbReference type="PANTHER" id="PTHR30001:SF0">
    <property type="entry name" value="RIBONUCLEASE G"/>
    <property type="match status" value="1"/>
</dbReference>
<evidence type="ECO:0000256" key="13">
    <source>
        <dbReference type="ARBA" id="ARBA00022801"/>
    </source>
</evidence>
<feature type="domain" description="S1 motif" evidence="17">
    <location>
        <begin position="37"/>
        <end position="160"/>
    </location>
</feature>
<keyword evidence="11" id="KW-0699">rRNA-binding</keyword>
<dbReference type="InterPro" id="IPR003029">
    <property type="entry name" value="S1_domain"/>
</dbReference>
<dbReference type="InterPro" id="IPR004659">
    <property type="entry name" value="RNase_E/G"/>
</dbReference>
<evidence type="ECO:0000256" key="11">
    <source>
        <dbReference type="ARBA" id="ARBA00022730"/>
    </source>
</evidence>
<evidence type="ECO:0000256" key="7">
    <source>
        <dbReference type="ARBA" id="ARBA00022555"/>
    </source>
</evidence>
<dbReference type="GO" id="GO:0000049">
    <property type="term" value="F:tRNA binding"/>
    <property type="evidence" value="ECO:0007669"/>
    <property type="project" value="UniProtKB-KW"/>
</dbReference>
<dbReference type="GO" id="GO:0004519">
    <property type="term" value="F:endonuclease activity"/>
    <property type="evidence" value="ECO:0007669"/>
    <property type="project" value="UniProtKB-KW"/>
</dbReference>
<keyword evidence="7" id="KW-0820">tRNA-binding</keyword>
<comment type="subcellular location">
    <subcellularLocation>
        <location evidence="2">Cytoplasm</location>
    </subcellularLocation>
</comment>
<evidence type="ECO:0000256" key="15">
    <source>
        <dbReference type="ARBA" id="ARBA00022884"/>
    </source>
</evidence>
<dbReference type="InterPro" id="IPR019307">
    <property type="entry name" value="RNA-bd_AU-1/RNase_E/G"/>
</dbReference>
<dbReference type="Pfam" id="PF20833">
    <property type="entry name" value="RNase_E_G_Thio"/>
    <property type="match status" value="1"/>
</dbReference>
<dbReference type="GO" id="GO:0019843">
    <property type="term" value="F:rRNA binding"/>
    <property type="evidence" value="ECO:0007669"/>
    <property type="project" value="UniProtKB-KW"/>
</dbReference>
<evidence type="ECO:0000313" key="19">
    <source>
        <dbReference type="Proteomes" id="UP000191025"/>
    </source>
</evidence>
<keyword evidence="12" id="KW-0255">Endonuclease</keyword>
<dbReference type="AlphaFoldDB" id="A0A1V4GTF7"/>
<feature type="compositionally biased region" description="Low complexity" evidence="16">
    <location>
        <begin position="104"/>
        <end position="113"/>
    </location>
</feature>
<dbReference type="GO" id="GO:0008033">
    <property type="term" value="P:tRNA processing"/>
    <property type="evidence" value="ECO:0007669"/>
    <property type="project" value="UniProtKB-KW"/>
</dbReference>
<evidence type="ECO:0000256" key="1">
    <source>
        <dbReference type="ARBA" id="ARBA00001946"/>
    </source>
</evidence>
<dbReference type="CDD" id="cd04453">
    <property type="entry name" value="S1_RNase_E"/>
    <property type="match status" value="1"/>
</dbReference>
<keyword evidence="8" id="KW-0819">tRNA processing</keyword>
<sequence length="562" mass="61836">MSKHALINATPFETRLVIIDDGRLDEVFIERVQARSLVGDVYLGTVVRVLPAMGSVFIDVGRERSAFLHQSDIMLPTRLSSQDDVVTPTPITTLPMAHQTGNESSAQSQPKSKSQSKPKPTKPKLDPRLLPKLLPKVGERVVVQVTKDEFGNKGVRVTMHIALVGRYLVYLPTSPQSVGVSTRIGTKAYRTKLKAHLTSLLSQSSHTCGLIARSACEQALGDDGVLADMGERMQAELNHLGVLWADISQARTQASLHKARYALLYQELPLAERALRDIITDDIQSVWIDDRAAYERVRHAGHTLMPSITSVIYHHDKPTPLFAQSVPDEHRSSTPDIETQLTHALSRHCPLPSGGYLIIEHTEAMTTIDVNTGSYVGQSRAGSQSRAGVDVAYETNKEAVTAIARELKVRNIGGIIILDFIDMDKSAHQQTVLDMLAHALKADPATTNITQISELGLVEMTRKRTRPSLSDELCVPCPTCHGTGKIKSVQTVAFEILRSLMSRLANSTSFKKSNVTIKVSQSVADYLSSHQDLSNLQKLTNTSIHLSINTSYHQEQYAILVE</sequence>
<evidence type="ECO:0000256" key="16">
    <source>
        <dbReference type="SAM" id="MobiDB-lite"/>
    </source>
</evidence>
<dbReference type="NCBIfam" id="TIGR00757">
    <property type="entry name" value="RNaseEG"/>
    <property type="match status" value="1"/>
</dbReference>
<keyword evidence="5" id="KW-0963">Cytoplasm</keyword>
<dbReference type="SUPFAM" id="SSF50249">
    <property type="entry name" value="Nucleic acid-binding proteins"/>
    <property type="match status" value="1"/>
</dbReference>
<dbReference type="InterPro" id="IPR012340">
    <property type="entry name" value="NA-bd_OB-fold"/>
</dbReference>
<evidence type="ECO:0000256" key="12">
    <source>
        <dbReference type="ARBA" id="ARBA00022759"/>
    </source>
</evidence>
<evidence type="ECO:0000256" key="8">
    <source>
        <dbReference type="ARBA" id="ARBA00022694"/>
    </source>
</evidence>
<evidence type="ECO:0000256" key="5">
    <source>
        <dbReference type="ARBA" id="ARBA00022490"/>
    </source>
</evidence>
<evidence type="ECO:0000256" key="2">
    <source>
        <dbReference type="ARBA" id="ARBA00004496"/>
    </source>
</evidence>
<keyword evidence="10" id="KW-0479">Metal-binding</keyword>
<gene>
    <name evidence="18" type="ORF">B5J94_08190</name>
</gene>
<evidence type="ECO:0000313" key="18">
    <source>
        <dbReference type="EMBL" id="OPH35924.1"/>
    </source>
</evidence>
<dbReference type="SMART" id="SM00316">
    <property type="entry name" value="S1"/>
    <property type="match status" value="1"/>
</dbReference>
<comment type="caution">
    <text evidence="18">The sequence shown here is derived from an EMBL/GenBank/DDBJ whole genome shotgun (WGS) entry which is preliminary data.</text>
</comment>
<keyword evidence="14" id="KW-0460">Magnesium</keyword>
<accession>A0A1V4GTF7</accession>
<evidence type="ECO:0000256" key="6">
    <source>
        <dbReference type="ARBA" id="ARBA00022552"/>
    </source>
</evidence>
<protein>
    <recommendedName>
        <fullName evidence="4">Ribonuclease G</fullName>
    </recommendedName>
</protein>
<dbReference type="GO" id="GO:0006364">
    <property type="term" value="P:rRNA processing"/>
    <property type="evidence" value="ECO:0007669"/>
    <property type="project" value="UniProtKB-KW"/>
</dbReference>
<reference evidence="19" key="1">
    <citation type="submission" date="2017-03" db="EMBL/GenBank/DDBJ databases">
        <title>Draft genome sequence of Moraxella equi CCUG 4950T type strain.</title>
        <authorList>
            <person name="Salva-Serra F."/>
            <person name="Engstrom-Jakobsson H."/>
            <person name="Thorell K."/>
            <person name="Jaen-Luchoro D."/>
            <person name="Gonzales-Siles L."/>
            <person name="Karlsson R."/>
            <person name="Yazdan S."/>
            <person name="Boulund F."/>
            <person name="Johnning A."/>
            <person name="Engstrand L."/>
            <person name="Kristiansson E."/>
            <person name="Moore E."/>
        </authorList>
    </citation>
    <scope>NUCLEOTIDE SEQUENCE [LARGE SCALE GENOMIC DNA]</scope>
    <source>
        <strain evidence="19">CCUG 4441</strain>
    </source>
</reference>
<keyword evidence="15" id="KW-0694">RNA-binding</keyword>
<proteinExistence type="inferred from homology"/>
<dbReference type="GO" id="GO:0004540">
    <property type="term" value="F:RNA nuclease activity"/>
    <property type="evidence" value="ECO:0007669"/>
    <property type="project" value="InterPro"/>
</dbReference>
<comment type="similarity">
    <text evidence="3">Belongs to the RNase E/G family. RNase G subfamily.</text>
</comment>
<dbReference type="InterPro" id="IPR048583">
    <property type="entry name" value="RNase_E_G_thioredoxin-like"/>
</dbReference>
<dbReference type="Pfam" id="PF10150">
    <property type="entry name" value="RNase_E_G"/>
    <property type="match status" value="1"/>
</dbReference>